<dbReference type="FunCoup" id="A0A316VMI8">
    <property type="interactions" value="153"/>
</dbReference>
<dbReference type="Pfam" id="PF21953">
    <property type="entry name" value="NadN_nucleosid_C"/>
    <property type="match status" value="1"/>
</dbReference>
<dbReference type="PANTHER" id="PTHR11575">
    <property type="entry name" value="5'-NUCLEOTIDASE-RELATED"/>
    <property type="match status" value="1"/>
</dbReference>
<proteinExistence type="predicted"/>
<dbReference type="InterPro" id="IPR014485">
    <property type="entry name" value="Pesterase_C1039"/>
</dbReference>
<accession>A0A316VMI8</accession>
<dbReference type="InterPro" id="IPR006179">
    <property type="entry name" value="5_nucleotidase/apyrase"/>
</dbReference>
<name>A0A316VMI8_9BASI</name>
<dbReference type="InterPro" id="IPR036907">
    <property type="entry name" value="5'-Nucleotdase_C_sf"/>
</dbReference>
<dbReference type="OrthoDB" id="7722975at2759"/>
<dbReference type="STRING" id="1522189.A0A316VMI8"/>
<dbReference type="Proteomes" id="UP000245783">
    <property type="component" value="Unassembled WGS sequence"/>
</dbReference>
<evidence type="ECO:0000313" key="5">
    <source>
        <dbReference type="EMBL" id="PWN38849.1"/>
    </source>
</evidence>
<dbReference type="InterPro" id="IPR053828">
    <property type="entry name" value="Nucleosidase_C"/>
</dbReference>
<dbReference type="SUPFAM" id="SSF55816">
    <property type="entry name" value="5'-nucleotidase (syn. UDP-sugar hydrolase), C-terminal domain"/>
    <property type="match status" value="1"/>
</dbReference>
<dbReference type="GO" id="GO:0009166">
    <property type="term" value="P:nucleotide catabolic process"/>
    <property type="evidence" value="ECO:0007669"/>
    <property type="project" value="InterPro"/>
</dbReference>
<dbReference type="GeneID" id="37036874"/>
<dbReference type="SUPFAM" id="SSF56300">
    <property type="entry name" value="Metallo-dependent phosphatases"/>
    <property type="match status" value="1"/>
</dbReference>
<dbReference type="EMBL" id="KZ819526">
    <property type="protein sequence ID" value="PWN38849.1"/>
    <property type="molecule type" value="Genomic_DNA"/>
</dbReference>
<evidence type="ECO:0000313" key="6">
    <source>
        <dbReference type="Proteomes" id="UP000245783"/>
    </source>
</evidence>
<feature type="compositionally biased region" description="Low complexity" evidence="1">
    <location>
        <begin position="494"/>
        <end position="509"/>
    </location>
</feature>
<dbReference type="Pfam" id="PF00149">
    <property type="entry name" value="Metallophos"/>
    <property type="match status" value="1"/>
</dbReference>
<evidence type="ECO:0000259" key="4">
    <source>
        <dbReference type="Pfam" id="PF21953"/>
    </source>
</evidence>
<feature type="domain" description="Calcineurin-like phosphoesterase" evidence="3">
    <location>
        <begin position="59"/>
        <end position="295"/>
    </location>
</feature>
<reference evidence="5 6" key="1">
    <citation type="journal article" date="2018" name="Mol. Biol. Evol.">
        <title>Broad Genomic Sampling Reveals a Smut Pathogenic Ancestry of the Fungal Clade Ustilaginomycotina.</title>
        <authorList>
            <person name="Kijpornyongpan T."/>
            <person name="Mondo S.J."/>
            <person name="Barry K."/>
            <person name="Sandor L."/>
            <person name="Lee J."/>
            <person name="Lipzen A."/>
            <person name="Pangilinan J."/>
            <person name="LaButti K."/>
            <person name="Hainaut M."/>
            <person name="Henrissat B."/>
            <person name="Grigoriev I.V."/>
            <person name="Spatafora J.W."/>
            <person name="Aime M.C."/>
        </authorList>
    </citation>
    <scope>NUCLEOTIDE SEQUENCE [LARGE SCALE GENOMIC DNA]</scope>
    <source>
        <strain evidence="5 6">MCA 4658</strain>
    </source>
</reference>
<organism evidence="5 6">
    <name type="scientific">Ceraceosorus guamensis</name>
    <dbReference type="NCBI Taxonomy" id="1522189"/>
    <lineage>
        <taxon>Eukaryota</taxon>
        <taxon>Fungi</taxon>
        <taxon>Dikarya</taxon>
        <taxon>Basidiomycota</taxon>
        <taxon>Ustilaginomycotina</taxon>
        <taxon>Exobasidiomycetes</taxon>
        <taxon>Ceraceosorales</taxon>
        <taxon>Ceraceosoraceae</taxon>
        <taxon>Ceraceosorus</taxon>
    </lineage>
</organism>
<dbReference type="InterPro" id="IPR029052">
    <property type="entry name" value="Metallo-depent_PP-like"/>
</dbReference>
<keyword evidence="2" id="KW-0732">Signal</keyword>
<feature type="signal peptide" evidence="2">
    <location>
        <begin position="1"/>
        <end position="21"/>
    </location>
</feature>
<dbReference type="PANTHER" id="PTHR11575:SF22">
    <property type="entry name" value="ADL392WP"/>
    <property type="match status" value="1"/>
</dbReference>
<feature type="chain" id="PRO_5016366119" evidence="2">
    <location>
        <begin position="22"/>
        <end position="647"/>
    </location>
</feature>
<dbReference type="AlphaFoldDB" id="A0A316VMI8"/>
<dbReference type="GO" id="GO:0005829">
    <property type="term" value="C:cytosol"/>
    <property type="evidence" value="ECO:0007669"/>
    <property type="project" value="TreeGrafter"/>
</dbReference>
<feature type="non-terminal residue" evidence="5">
    <location>
        <position position="1"/>
    </location>
</feature>
<evidence type="ECO:0000256" key="2">
    <source>
        <dbReference type="SAM" id="SignalP"/>
    </source>
</evidence>
<dbReference type="Gene3D" id="3.60.21.10">
    <property type="match status" value="1"/>
</dbReference>
<dbReference type="GO" id="GO:0016787">
    <property type="term" value="F:hydrolase activity"/>
    <property type="evidence" value="ECO:0007669"/>
    <property type="project" value="InterPro"/>
</dbReference>
<evidence type="ECO:0000256" key="1">
    <source>
        <dbReference type="SAM" id="MobiDB-lite"/>
    </source>
</evidence>
<dbReference type="Gene3D" id="3.90.780.10">
    <property type="entry name" value="5'-Nucleotidase, C-terminal domain"/>
    <property type="match status" value="1"/>
</dbReference>
<dbReference type="InterPro" id="IPR004843">
    <property type="entry name" value="Calcineurin-like_PHP"/>
</dbReference>
<protein>
    <submittedName>
        <fullName evidence="5">Uncharacterized protein</fullName>
    </submittedName>
</protein>
<gene>
    <name evidence="5" type="ORF">IE81DRAFT_327082</name>
</gene>
<dbReference type="PIRSF" id="PIRSF017316">
    <property type="entry name" value="Pesterase_C1039"/>
    <property type="match status" value="1"/>
</dbReference>
<keyword evidence="6" id="KW-1185">Reference proteome</keyword>
<feature type="domain" description="Putative 5'-nucleotidase C-terminal" evidence="4">
    <location>
        <begin position="388"/>
        <end position="609"/>
    </location>
</feature>
<sequence length="647" mass="70374">MFSLARAALAVTLAHLPLLIAACGGDHAAALERRSDRMATQPSGGTSLLRPLTWGDVVIVATTDIHGWYQGHLKASQPEPNYSGDWGDFASFVTHVRAKALLRGVDLLVVDSGDLHDGAGLSDGYPAGQGPDAHVSNQFHSLVDFDVLAVGNHELYVYENALDTYKNFVPAQHGRYLASNVNITLPESSAPGAKNVSVPMGERVVKFRTPLHKRKVTSLGVLFDFTGADAGLTVQNPSDMVKEAWFQQAIQDRPDFFLLVGHMPVRRDQWPDVIAPIRALHPTTPILIAGGHTHIRDAVKYDDNAVGIESGRYLETIGWLAANLTDTGKTFFSRSYIDANRRNYAFHAGLPSPKLGFDTPKGVLITAKMGKVARDWNLTQVYGNAPQDYYLDRVAPSSESSLLNLLSNKVLPTVVSTSNPSRASTPNFVIANSGSQRFDVYKGPFTKNDQYIVSPFKDAFLYIKDVPYQYASQIIHKLNRDPVAGAASKREADANVASSSSSASAPPRSADADVHRIFDDWGKKQHELAQADLARLDQRAAERRADSPTLGYVTHDDLGNDGDDTVHTALPFASSPDYVASPLTGNATAAMPDTLVDVILVDFILSSVVRILNSVQTAKKYANSDATAYNSLTTQDLYPLYAQKAWQ</sequence>
<dbReference type="InParanoid" id="A0A316VMI8"/>
<dbReference type="PROSITE" id="PS51257">
    <property type="entry name" value="PROKAR_LIPOPROTEIN"/>
    <property type="match status" value="1"/>
</dbReference>
<dbReference type="RefSeq" id="XP_025366009.1">
    <property type="nucleotide sequence ID" value="XM_025515004.1"/>
</dbReference>
<dbReference type="InterPro" id="IPR000408">
    <property type="entry name" value="Reg_chr_condens"/>
</dbReference>
<evidence type="ECO:0000259" key="3">
    <source>
        <dbReference type="Pfam" id="PF00149"/>
    </source>
</evidence>
<feature type="region of interest" description="Disordered" evidence="1">
    <location>
        <begin position="489"/>
        <end position="511"/>
    </location>
</feature>
<dbReference type="PROSITE" id="PS00626">
    <property type="entry name" value="RCC1_2"/>
    <property type="match status" value="1"/>
</dbReference>